<sequence length="148" mass="16164">MTYLLILFVVALALAPLSHFLPSKSQRRTARLREYAALSGLFVEFRDVPGAALAPRPSAPVIYYGKRLRPARGKPSDACAWLSSAQGWQSVGSRRAAPDALDHLVVEVLAVGADEFSCGIYWTESAGEDAIDQIVAFLEQWSVTLVEE</sequence>
<comment type="caution">
    <text evidence="1">The sequence shown here is derived from an EMBL/GenBank/DDBJ whole genome shotgun (WGS) entry which is preliminary data.</text>
</comment>
<dbReference type="EMBL" id="SHNO01000001">
    <property type="protein sequence ID" value="MCX2976330.1"/>
    <property type="molecule type" value="Genomic_DNA"/>
</dbReference>
<evidence type="ECO:0000313" key="2">
    <source>
        <dbReference type="Proteomes" id="UP001143304"/>
    </source>
</evidence>
<protein>
    <submittedName>
        <fullName evidence="1">Uncharacterized protein</fullName>
    </submittedName>
</protein>
<gene>
    <name evidence="1" type="ORF">EYC82_03045</name>
</gene>
<accession>A0ABT3T246</accession>
<keyword evidence="2" id="KW-1185">Reference proteome</keyword>
<proteinExistence type="predicted"/>
<organism evidence="1 2">
    <name type="scientific">Candidatus Marimicrobium litorale</name>
    <dbReference type="NCBI Taxonomy" id="2518991"/>
    <lineage>
        <taxon>Bacteria</taxon>
        <taxon>Pseudomonadati</taxon>
        <taxon>Pseudomonadota</taxon>
        <taxon>Gammaproteobacteria</taxon>
        <taxon>Cellvibrionales</taxon>
        <taxon>Halieaceae</taxon>
        <taxon>Marimicrobium</taxon>
    </lineage>
</organism>
<dbReference type="RefSeq" id="WP_279248081.1">
    <property type="nucleotide sequence ID" value="NZ_SHNO01000001.1"/>
</dbReference>
<evidence type="ECO:0000313" key="1">
    <source>
        <dbReference type="EMBL" id="MCX2976330.1"/>
    </source>
</evidence>
<dbReference type="Proteomes" id="UP001143304">
    <property type="component" value="Unassembled WGS sequence"/>
</dbReference>
<reference evidence="1" key="1">
    <citation type="submission" date="2019-02" db="EMBL/GenBank/DDBJ databases">
        <authorList>
            <person name="Li S.-H."/>
        </authorList>
    </citation>
    <scope>NUCLEOTIDE SEQUENCE</scope>
    <source>
        <strain evidence="1">IMCC11814</strain>
    </source>
</reference>
<name>A0ABT3T246_9GAMM</name>